<evidence type="ECO:0000313" key="2">
    <source>
        <dbReference type="Proteomes" id="UP001164705"/>
    </source>
</evidence>
<organism evidence="1 2">
    <name type="scientific">Lacinutrix neustonica</name>
    <dbReference type="NCBI Taxonomy" id="2980107"/>
    <lineage>
        <taxon>Bacteria</taxon>
        <taxon>Pseudomonadati</taxon>
        <taxon>Bacteroidota</taxon>
        <taxon>Flavobacteriia</taxon>
        <taxon>Flavobacteriales</taxon>
        <taxon>Flavobacteriaceae</taxon>
        <taxon>Lacinutrix</taxon>
    </lineage>
</organism>
<reference evidence="1" key="1">
    <citation type="submission" date="2022-11" db="EMBL/GenBank/DDBJ databases">
        <title>Lacinutrix neustonica HL-RS19T sp. nov., isolated from the surface microlayer sample of brackish Lake Shihwa.</title>
        <authorList>
            <person name="Choi J.Y."/>
            <person name="Hwang C.Y."/>
        </authorList>
    </citation>
    <scope>NUCLEOTIDE SEQUENCE</scope>
    <source>
        <strain evidence="1">HL-RS19</strain>
    </source>
</reference>
<dbReference type="AlphaFoldDB" id="A0A9E8MZ69"/>
<evidence type="ECO:0000313" key="1">
    <source>
        <dbReference type="EMBL" id="WAC03580.1"/>
    </source>
</evidence>
<accession>A0A9E8MZ69</accession>
<dbReference type="KEGG" id="lnu:N7U66_08965"/>
<gene>
    <name evidence="1" type="ORF">N7U66_08965</name>
</gene>
<name>A0A9E8MZ69_9FLAO</name>
<protein>
    <submittedName>
        <fullName evidence="1">Uncharacterized protein</fullName>
    </submittedName>
</protein>
<proteinExistence type="predicted"/>
<dbReference type="Proteomes" id="UP001164705">
    <property type="component" value="Chromosome"/>
</dbReference>
<dbReference type="EMBL" id="CP113088">
    <property type="protein sequence ID" value="WAC03580.1"/>
    <property type="molecule type" value="Genomic_DNA"/>
</dbReference>
<dbReference type="RefSeq" id="WP_267678214.1">
    <property type="nucleotide sequence ID" value="NZ_CP113088.1"/>
</dbReference>
<sequence length="171" mass="19618">MFGSPIGVEAALNIFKKDSSFTTVNQKAKLFYQINRRHRFYFGVDNTQSNNLLTDNPMLSINNYNSNFLSTRYEYEHRNNKKQLFQIKTLAQLEFGFGNREVLNNKNQQTKLFLNTHHIFFLNAKNSVFLRANASLLNSEIISKMNSLDLVASIPSEGLQKTASPLPSTPY</sequence>
<keyword evidence="2" id="KW-1185">Reference proteome</keyword>